<dbReference type="NCBIfam" id="TIGR02985">
    <property type="entry name" value="Sig70_bacteroi1"/>
    <property type="match status" value="1"/>
</dbReference>
<dbReference type="InterPro" id="IPR013249">
    <property type="entry name" value="RNA_pol_sigma70_r4_t2"/>
</dbReference>
<dbReference type="InterPro" id="IPR039425">
    <property type="entry name" value="RNA_pol_sigma-70-like"/>
</dbReference>
<comment type="caution">
    <text evidence="7">The sequence shown here is derived from an EMBL/GenBank/DDBJ whole genome shotgun (WGS) entry which is preliminary data.</text>
</comment>
<dbReference type="Gene3D" id="1.10.10.10">
    <property type="entry name" value="Winged helix-like DNA-binding domain superfamily/Winged helix DNA-binding domain"/>
    <property type="match status" value="1"/>
</dbReference>
<evidence type="ECO:0000256" key="1">
    <source>
        <dbReference type="ARBA" id="ARBA00010641"/>
    </source>
</evidence>
<feature type="domain" description="RNA polymerase sigma factor 70 region 4 type 2" evidence="6">
    <location>
        <begin position="138"/>
        <end position="191"/>
    </location>
</feature>
<evidence type="ECO:0000256" key="4">
    <source>
        <dbReference type="ARBA" id="ARBA00023163"/>
    </source>
</evidence>
<keyword evidence="2" id="KW-0805">Transcription regulation</keyword>
<dbReference type="InterPro" id="IPR036388">
    <property type="entry name" value="WH-like_DNA-bd_sf"/>
</dbReference>
<dbReference type="GO" id="GO:0003677">
    <property type="term" value="F:DNA binding"/>
    <property type="evidence" value="ECO:0007669"/>
    <property type="project" value="InterPro"/>
</dbReference>
<organism evidence="7 8">
    <name type="scientific">Chitinophaga flava</name>
    <dbReference type="NCBI Taxonomy" id="2259036"/>
    <lineage>
        <taxon>Bacteria</taxon>
        <taxon>Pseudomonadati</taxon>
        <taxon>Bacteroidota</taxon>
        <taxon>Chitinophagia</taxon>
        <taxon>Chitinophagales</taxon>
        <taxon>Chitinophagaceae</taxon>
        <taxon>Chitinophaga</taxon>
    </lineage>
</organism>
<dbReference type="InterPro" id="IPR013324">
    <property type="entry name" value="RNA_pol_sigma_r3/r4-like"/>
</dbReference>
<dbReference type="NCBIfam" id="TIGR02937">
    <property type="entry name" value="sigma70-ECF"/>
    <property type="match status" value="1"/>
</dbReference>
<keyword evidence="8" id="KW-1185">Reference proteome</keyword>
<evidence type="ECO:0000259" key="5">
    <source>
        <dbReference type="Pfam" id="PF04542"/>
    </source>
</evidence>
<proteinExistence type="inferred from homology"/>
<dbReference type="Pfam" id="PF04542">
    <property type="entry name" value="Sigma70_r2"/>
    <property type="match status" value="1"/>
</dbReference>
<dbReference type="PANTHER" id="PTHR43133">
    <property type="entry name" value="RNA POLYMERASE ECF-TYPE SIGMA FACTO"/>
    <property type="match status" value="1"/>
</dbReference>
<keyword evidence="3" id="KW-0731">Sigma factor</keyword>
<dbReference type="Gene3D" id="1.10.1740.10">
    <property type="match status" value="1"/>
</dbReference>
<keyword evidence="4" id="KW-0804">Transcription</keyword>
<dbReference type="InterPro" id="IPR014284">
    <property type="entry name" value="RNA_pol_sigma-70_dom"/>
</dbReference>
<evidence type="ECO:0000313" key="8">
    <source>
        <dbReference type="Proteomes" id="UP000253410"/>
    </source>
</evidence>
<feature type="domain" description="RNA polymerase sigma-70 region 2" evidence="5">
    <location>
        <begin position="45"/>
        <end position="110"/>
    </location>
</feature>
<dbReference type="InterPro" id="IPR013325">
    <property type="entry name" value="RNA_pol_sigma_r2"/>
</dbReference>
<dbReference type="GO" id="GO:0016987">
    <property type="term" value="F:sigma factor activity"/>
    <property type="evidence" value="ECO:0007669"/>
    <property type="project" value="UniProtKB-KW"/>
</dbReference>
<evidence type="ECO:0000259" key="6">
    <source>
        <dbReference type="Pfam" id="PF08281"/>
    </source>
</evidence>
<dbReference type="OrthoDB" id="8687055at2"/>
<dbReference type="Proteomes" id="UP000253410">
    <property type="component" value="Unassembled WGS sequence"/>
</dbReference>
<dbReference type="SUPFAM" id="SSF88659">
    <property type="entry name" value="Sigma3 and sigma4 domains of RNA polymerase sigma factors"/>
    <property type="match status" value="1"/>
</dbReference>
<evidence type="ECO:0000313" key="7">
    <source>
        <dbReference type="EMBL" id="RBL92942.1"/>
    </source>
</evidence>
<evidence type="ECO:0000256" key="3">
    <source>
        <dbReference type="ARBA" id="ARBA00023082"/>
    </source>
</evidence>
<dbReference type="SUPFAM" id="SSF88946">
    <property type="entry name" value="Sigma2 domain of RNA polymerase sigma factors"/>
    <property type="match status" value="1"/>
</dbReference>
<dbReference type="PANTHER" id="PTHR43133:SF46">
    <property type="entry name" value="RNA POLYMERASE SIGMA-70 FACTOR ECF SUBFAMILY"/>
    <property type="match status" value="1"/>
</dbReference>
<dbReference type="GO" id="GO:0006352">
    <property type="term" value="P:DNA-templated transcription initiation"/>
    <property type="evidence" value="ECO:0007669"/>
    <property type="project" value="InterPro"/>
</dbReference>
<comment type="similarity">
    <text evidence="1">Belongs to the sigma-70 factor family. ECF subfamily.</text>
</comment>
<dbReference type="InterPro" id="IPR014327">
    <property type="entry name" value="RNA_pol_sigma70_bacteroid"/>
</dbReference>
<dbReference type="InterPro" id="IPR007627">
    <property type="entry name" value="RNA_pol_sigma70_r2"/>
</dbReference>
<protein>
    <submittedName>
        <fullName evidence="7">RNA polymerase sigma-70 factor</fullName>
    </submittedName>
</protein>
<dbReference type="EMBL" id="QFFJ01000001">
    <property type="protein sequence ID" value="RBL92942.1"/>
    <property type="molecule type" value="Genomic_DNA"/>
</dbReference>
<dbReference type="AlphaFoldDB" id="A0A365Y2W9"/>
<dbReference type="Pfam" id="PF08281">
    <property type="entry name" value="Sigma70_r4_2"/>
    <property type="match status" value="1"/>
</dbReference>
<gene>
    <name evidence="7" type="ORF">DF182_10305</name>
</gene>
<accession>A0A365Y2W9</accession>
<reference evidence="7 8" key="1">
    <citation type="submission" date="2018-05" db="EMBL/GenBank/DDBJ databases">
        <title>Chitinophaga sp. K3CV102501T nov., isolated from isolated from a monsoon evergreen broad-leaved forest soil.</title>
        <authorList>
            <person name="Lv Y."/>
        </authorList>
    </citation>
    <scope>NUCLEOTIDE SEQUENCE [LARGE SCALE GENOMIC DNA]</scope>
    <source>
        <strain evidence="7 8">GDMCC 1.1325</strain>
    </source>
</reference>
<evidence type="ECO:0000256" key="2">
    <source>
        <dbReference type="ARBA" id="ARBA00023015"/>
    </source>
</evidence>
<name>A0A365Y2W9_9BACT</name>
<sequence>MGYLSSHRTIICLSDFYFFMISGLYSEEVMQGLQARDRAVFARVYEHFYPVLFATARKYLGEREQAEEVVQDVFLRLWEKDFTLEHAAALKSYLFRAVINQCINHLQRNRMLEGHHAEIQHLQEESYLCTFIEEQELRERIHHAVERLPEQCRRIFKLSRYGGLKNNEIAQQLELSVKTVENQMTIALRQLKAALLDHAEKPISAVTRLKLLLWLASV</sequence>